<dbReference type="InterPro" id="IPR045175">
    <property type="entry name" value="M28_fam"/>
</dbReference>
<gene>
    <name evidence="3" type="ORF">IAA66_10695</name>
</gene>
<dbReference type="Pfam" id="PF04389">
    <property type="entry name" value="Peptidase_M28"/>
    <property type="match status" value="1"/>
</dbReference>
<reference evidence="3" key="2">
    <citation type="journal article" date="2021" name="PeerJ">
        <title>Extensive microbial diversity within the chicken gut microbiome revealed by metagenomics and culture.</title>
        <authorList>
            <person name="Gilroy R."/>
            <person name="Ravi A."/>
            <person name="Getino M."/>
            <person name="Pursley I."/>
            <person name="Horton D.L."/>
            <person name="Alikhan N.F."/>
            <person name="Baker D."/>
            <person name="Gharbi K."/>
            <person name="Hall N."/>
            <person name="Watson M."/>
            <person name="Adriaenssens E.M."/>
            <person name="Foster-Nyarko E."/>
            <person name="Jarju S."/>
            <person name="Secka A."/>
            <person name="Antonio M."/>
            <person name="Oren A."/>
            <person name="Chaudhuri R.R."/>
            <person name="La Ragione R."/>
            <person name="Hildebrand F."/>
            <person name="Pallen M.J."/>
        </authorList>
    </citation>
    <scope>NUCLEOTIDE SEQUENCE</scope>
    <source>
        <strain evidence="3">ChiHile30-977</strain>
    </source>
</reference>
<dbReference type="EMBL" id="DVFI01000148">
    <property type="protein sequence ID" value="HIQ64029.1"/>
    <property type="molecule type" value="Genomic_DNA"/>
</dbReference>
<evidence type="ECO:0000256" key="1">
    <source>
        <dbReference type="SAM" id="Phobius"/>
    </source>
</evidence>
<evidence type="ECO:0000259" key="2">
    <source>
        <dbReference type="Pfam" id="PF04389"/>
    </source>
</evidence>
<dbReference type="SUPFAM" id="SSF53187">
    <property type="entry name" value="Zn-dependent exopeptidases"/>
    <property type="match status" value="1"/>
</dbReference>
<dbReference type="GO" id="GO:0008235">
    <property type="term" value="F:metalloexopeptidase activity"/>
    <property type="evidence" value="ECO:0007669"/>
    <property type="project" value="InterPro"/>
</dbReference>
<protein>
    <submittedName>
        <fullName evidence="3">M28 family peptidase</fullName>
    </submittedName>
</protein>
<feature type="transmembrane region" description="Helical" evidence="1">
    <location>
        <begin position="90"/>
        <end position="113"/>
    </location>
</feature>
<dbReference type="GO" id="GO:0006508">
    <property type="term" value="P:proteolysis"/>
    <property type="evidence" value="ECO:0007669"/>
    <property type="project" value="InterPro"/>
</dbReference>
<dbReference type="InterPro" id="IPR007484">
    <property type="entry name" value="Peptidase_M28"/>
</dbReference>
<name>A0A9D0YYE0_9FIRM</name>
<dbReference type="AlphaFoldDB" id="A0A9D0YYE0"/>
<proteinExistence type="predicted"/>
<keyword evidence="1" id="KW-0812">Transmembrane</keyword>
<dbReference type="Proteomes" id="UP000886819">
    <property type="component" value="Unassembled WGS sequence"/>
</dbReference>
<feature type="transmembrane region" description="Helical" evidence="1">
    <location>
        <begin position="119"/>
        <end position="138"/>
    </location>
</feature>
<reference evidence="3" key="1">
    <citation type="submission" date="2020-10" db="EMBL/GenBank/DDBJ databases">
        <authorList>
            <person name="Gilroy R."/>
        </authorList>
    </citation>
    <scope>NUCLEOTIDE SEQUENCE</scope>
    <source>
        <strain evidence="3">ChiHile30-977</strain>
    </source>
</reference>
<organism evidence="3 4">
    <name type="scientific">Candidatus Avichristensenella intestinipullorum</name>
    <dbReference type="NCBI Taxonomy" id="2840693"/>
    <lineage>
        <taxon>Bacteria</taxon>
        <taxon>Bacillati</taxon>
        <taxon>Bacillota</taxon>
        <taxon>Clostridia</taxon>
        <taxon>Candidatus Avichristensenella</taxon>
    </lineage>
</organism>
<keyword evidence="1" id="KW-0472">Membrane</keyword>
<dbReference type="Gene3D" id="3.40.630.10">
    <property type="entry name" value="Zn peptidases"/>
    <property type="match status" value="1"/>
</dbReference>
<accession>A0A9D0YYE0</accession>
<evidence type="ECO:0000313" key="4">
    <source>
        <dbReference type="Proteomes" id="UP000886819"/>
    </source>
</evidence>
<keyword evidence="1" id="KW-1133">Transmembrane helix</keyword>
<dbReference type="PANTHER" id="PTHR12147:SF26">
    <property type="entry name" value="PEPTIDASE M28 DOMAIN-CONTAINING PROTEIN"/>
    <property type="match status" value="1"/>
</dbReference>
<feature type="domain" description="Peptidase M28" evidence="2">
    <location>
        <begin position="146"/>
        <end position="288"/>
    </location>
</feature>
<dbReference type="PANTHER" id="PTHR12147">
    <property type="entry name" value="METALLOPEPTIDASE M28 FAMILY MEMBER"/>
    <property type="match status" value="1"/>
</dbReference>
<comment type="caution">
    <text evidence="3">The sequence shown here is derived from an EMBL/GenBank/DDBJ whole genome shotgun (WGS) entry which is preliminary data.</text>
</comment>
<sequence>MSACWSEEVLSRFPVRKTRAQKEAFRAFASERFASRGWRVAEETGGIARSVNLIVGDVARAKIVFAAHYDTCAALPVPNFIAPSNWAATLLYQVALGVCLCVPAALVSAAVALLLRLPLVAGLAGCLCCAALVALMLCGPANRSNANDNTSGVCVLAETILSLSPDTPVAFVFFDHEEWGLLGSSAFFKAHRAQMQDKPLLNFDCVSDGSHFLIARKKGWRRNAALDARLQEALRGLPEGKTARTAAAWTVIYPSDQAHFPCGAAVVALRRHPLLGHYLSRIHTRRDTRFDPVNIAALREVCVRLCDSFSG</sequence>
<evidence type="ECO:0000313" key="3">
    <source>
        <dbReference type="EMBL" id="HIQ64029.1"/>
    </source>
</evidence>